<feature type="region of interest" description="Disordered" evidence="1">
    <location>
        <begin position="81"/>
        <end position="119"/>
    </location>
</feature>
<evidence type="ECO:0000256" key="1">
    <source>
        <dbReference type="SAM" id="MobiDB-lite"/>
    </source>
</evidence>
<proteinExistence type="predicted"/>
<evidence type="ECO:0000313" key="3">
    <source>
        <dbReference type="Proteomes" id="UP000199317"/>
    </source>
</evidence>
<protein>
    <submittedName>
        <fullName evidence="2">Uncharacterized protein</fullName>
    </submittedName>
</protein>
<feature type="compositionally biased region" description="Low complexity" evidence="1">
    <location>
        <begin position="82"/>
        <end position="110"/>
    </location>
</feature>
<sequence>MQPSIVANVPPSPHSMLLLKTDKARLELSPGVRTLSLRERSLLLLADGRPAAELEALYHGAGKDIVARLLADGYLAQAGGSAAPVPAATPTAAATPRPVPVDAPATAPAQPATPPAPSNALRSLAGARMYLFDICERMFARRNPALAQNFLEALRGARDRDSMMDVSEALLEEIELLAGPERAAIVRQRMEQLLPTPA</sequence>
<evidence type="ECO:0000313" key="2">
    <source>
        <dbReference type="EMBL" id="SDO52650.1"/>
    </source>
</evidence>
<name>A0A1H0KA84_9BURK</name>
<keyword evidence="3" id="KW-1185">Reference proteome</keyword>
<organism evidence="2 3">
    <name type="scientific">Paracidovorax cattleyae</name>
    <dbReference type="NCBI Taxonomy" id="80868"/>
    <lineage>
        <taxon>Bacteria</taxon>
        <taxon>Pseudomonadati</taxon>
        <taxon>Pseudomonadota</taxon>
        <taxon>Betaproteobacteria</taxon>
        <taxon>Burkholderiales</taxon>
        <taxon>Comamonadaceae</taxon>
        <taxon>Paracidovorax</taxon>
    </lineage>
</organism>
<reference evidence="3" key="1">
    <citation type="submission" date="2016-10" db="EMBL/GenBank/DDBJ databases">
        <authorList>
            <person name="Varghese N."/>
            <person name="Submissions S."/>
        </authorList>
    </citation>
    <scope>NUCLEOTIDE SEQUENCE [LARGE SCALE GENOMIC DNA]</scope>
    <source>
        <strain evidence="3">DSM 17101</strain>
    </source>
</reference>
<dbReference type="RefSeq" id="WP_092831791.1">
    <property type="nucleotide sequence ID" value="NZ_FNJL01000001.1"/>
</dbReference>
<dbReference type="AlphaFoldDB" id="A0A1H0KA84"/>
<accession>A0A1H0KA84</accession>
<dbReference type="EMBL" id="FNJL01000001">
    <property type="protein sequence ID" value="SDO52650.1"/>
    <property type="molecule type" value="Genomic_DNA"/>
</dbReference>
<gene>
    <name evidence="2" type="ORF">SAMN04489708_101145</name>
</gene>
<dbReference type="Proteomes" id="UP000199317">
    <property type="component" value="Unassembled WGS sequence"/>
</dbReference>
<dbReference type="OrthoDB" id="8794766at2"/>